<dbReference type="SUPFAM" id="SSF52540">
    <property type="entry name" value="P-loop containing nucleoside triphosphate hydrolases"/>
    <property type="match status" value="1"/>
</dbReference>
<dbReference type="InterPro" id="IPR027417">
    <property type="entry name" value="P-loop_NTPase"/>
</dbReference>
<keyword evidence="6" id="KW-0175">Coiled coil</keyword>
<organism evidence="9 10">
    <name type="scientific">Carbonactinospora thermoautotrophica</name>
    <dbReference type="NCBI Taxonomy" id="1469144"/>
    <lineage>
        <taxon>Bacteria</taxon>
        <taxon>Bacillati</taxon>
        <taxon>Actinomycetota</taxon>
        <taxon>Actinomycetes</taxon>
        <taxon>Kitasatosporales</taxon>
        <taxon>Carbonactinosporaceae</taxon>
        <taxon>Carbonactinospora</taxon>
    </lineage>
</organism>
<gene>
    <name evidence="9" type="ORF">TH66_21150</name>
</gene>
<dbReference type="PATRIC" id="fig|1469144.8.peg.856"/>
<protein>
    <recommendedName>
        <fullName evidence="8">AAA+ ATPase domain-containing protein</fullName>
    </recommendedName>
</protein>
<dbReference type="SUPFAM" id="SSF56024">
    <property type="entry name" value="Phospholipase D/nuclease"/>
    <property type="match status" value="1"/>
</dbReference>
<dbReference type="InterPro" id="IPR041677">
    <property type="entry name" value="DNA2/NAM7_AAA_11"/>
</dbReference>
<dbReference type="Gene3D" id="3.30.870.10">
    <property type="entry name" value="Endonuclease Chain A"/>
    <property type="match status" value="1"/>
</dbReference>
<dbReference type="Pfam" id="PF13087">
    <property type="entry name" value="AAA_12"/>
    <property type="match status" value="1"/>
</dbReference>
<feature type="coiled-coil region" evidence="6">
    <location>
        <begin position="257"/>
        <end position="399"/>
    </location>
</feature>
<accession>A0A132MJ59</accession>
<reference evidence="9 10" key="1">
    <citation type="submission" date="2015-02" db="EMBL/GenBank/DDBJ databases">
        <title>Physiological reanalysis, assessment of diazotrophy, and genome sequences of multiple isolates of Streptomyces thermoautotrophicus.</title>
        <authorList>
            <person name="MacKellar D.C."/>
            <person name="Lieber L."/>
            <person name="Norman J."/>
            <person name="Bolger A."/>
            <person name="Tobin C."/>
            <person name="Murray J.W."/>
            <person name="Prell J."/>
        </authorList>
    </citation>
    <scope>NUCLEOTIDE SEQUENCE [LARGE SCALE GENOMIC DNA]</scope>
    <source>
        <strain evidence="9 10">UBT1</strain>
    </source>
</reference>
<dbReference type="AlphaFoldDB" id="A0A132MJ59"/>
<feature type="domain" description="AAA+ ATPase" evidence="8">
    <location>
        <begin position="171"/>
        <end position="527"/>
    </location>
</feature>
<evidence type="ECO:0000313" key="9">
    <source>
        <dbReference type="EMBL" id="KWW97900.1"/>
    </source>
</evidence>
<dbReference type="GO" id="GO:0016787">
    <property type="term" value="F:hydrolase activity"/>
    <property type="evidence" value="ECO:0007669"/>
    <property type="project" value="UniProtKB-KW"/>
</dbReference>
<dbReference type="PANTHER" id="PTHR43788:SF8">
    <property type="entry name" value="DNA-BINDING PROTEIN SMUBP-2"/>
    <property type="match status" value="1"/>
</dbReference>
<evidence type="ECO:0000256" key="4">
    <source>
        <dbReference type="ARBA" id="ARBA00022806"/>
    </source>
</evidence>
<evidence type="ECO:0000256" key="5">
    <source>
        <dbReference type="ARBA" id="ARBA00022840"/>
    </source>
</evidence>
<keyword evidence="3" id="KW-0378">Hydrolase</keyword>
<dbReference type="GO" id="GO:0043139">
    <property type="term" value="F:5'-3' DNA helicase activity"/>
    <property type="evidence" value="ECO:0007669"/>
    <property type="project" value="TreeGrafter"/>
</dbReference>
<dbReference type="Gene3D" id="3.40.50.300">
    <property type="entry name" value="P-loop containing nucleotide triphosphate hydrolases"/>
    <property type="match status" value="2"/>
</dbReference>
<dbReference type="PANTHER" id="PTHR43788">
    <property type="entry name" value="DNA2/NAM7 HELICASE FAMILY MEMBER"/>
    <property type="match status" value="1"/>
</dbReference>
<evidence type="ECO:0000313" key="10">
    <source>
        <dbReference type="Proteomes" id="UP000070659"/>
    </source>
</evidence>
<dbReference type="Gene3D" id="1.10.287.1490">
    <property type="match status" value="1"/>
</dbReference>
<dbReference type="Pfam" id="PF13086">
    <property type="entry name" value="AAA_11"/>
    <property type="match status" value="1"/>
</dbReference>
<dbReference type="InterPro" id="IPR003593">
    <property type="entry name" value="AAA+_ATPase"/>
</dbReference>
<dbReference type="InterPro" id="IPR050534">
    <property type="entry name" value="Coronavir_polyprotein_1ab"/>
</dbReference>
<evidence type="ECO:0000256" key="3">
    <source>
        <dbReference type="ARBA" id="ARBA00022801"/>
    </source>
</evidence>
<feature type="region of interest" description="Disordered" evidence="7">
    <location>
        <begin position="912"/>
        <end position="936"/>
    </location>
</feature>
<evidence type="ECO:0000256" key="7">
    <source>
        <dbReference type="SAM" id="MobiDB-lite"/>
    </source>
</evidence>
<dbReference type="CDD" id="cd18808">
    <property type="entry name" value="SF1_C_Upf1"/>
    <property type="match status" value="1"/>
</dbReference>
<dbReference type="Proteomes" id="UP000070659">
    <property type="component" value="Unassembled WGS sequence"/>
</dbReference>
<dbReference type="InterPro" id="IPR041679">
    <property type="entry name" value="DNA2/NAM7-like_C"/>
</dbReference>
<dbReference type="GO" id="GO:0005524">
    <property type="term" value="F:ATP binding"/>
    <property type="evidence" value="ECO:0007669"/>
    <property type="project" value="UniProtKB-KW"/>
</dbReference>
<evidence type="ECO:0000256" key="1">
    <source>
        <dbReference type="ARBA" id="ARBA00007913"/>
    </source>
</evidence>
<comment type="caution">
    <text evidence="9">The sequence shown here is derived from an EMBL/GenBank/DDBJ whole genome shotgun (WGS) entry which is preliminary data.</text>
</comment>
<name>A0A132MJ59_9ACTN</name>
<proteinExistence type="inferred from homology"/>
<keyword evidence="2" id="KW-0547">Nucleotide-binding</keyword>
<dbReference type="CDD" id="cd09126">
    <property type="entry name" value="PLDc_C_DEXD_like"/>
    <property type="match status" value="1"/>
</dbReference>
<evidence type="ECO:0000256" key="6">
    <source>
        <dbReference type="SAM" id="Coils"/>
    </source>
</evidence>
<dbReference type="EMBL" id="JYIJ01000019">
    <property type="protein sequence ID" value="KWW97900.1"/>
    <property type="molecule type" value="Genomic_DNA"/>
</dbReference>
<evidence type="ECO:0000259" key="8">
    <source>
        <dbReference type="SMART" id="SM00382"/>
    </source>
</evidence>
<keyword evidence="4" id="KW-0347">Helicase</keyword>
<keyword evidence="5" id="KW-0067">ATP-binding</keyword>
<comment type="similarity">
    <text evidence="1">Belongs to the DNA2/NAM7 helicase family.</text>
</comment>
<dbReference type="SMART" id="SM00382">
    <property type="entry name" value="AAA"/>
    <property type="match status" value="1"/>
</dbReference>
<sequence>MRRALEIEIAVCRRSFDRTAPKALLRDGVRGANGETDCYRFAFDQWPPFREDRYLLIHQGYADGCDEEWYPAEVVHLDRHAGTVTLRTHTDLGDRPAHAQLREDGARLLERLYERLGEAVGERSRLNLAMSRLVLGEGGWAVSRERHPDRYVRGLDRFDAAQRDAVAQALASTVTFVWGPPGAGKTDVVAAIVEGAVRLGHRVLLLAPTNVAVDQALSRVCERLADHPDFDHGLIQRHGPIQLQSLDERYGDRVDHRRTAERLTAELDARIARLRERHSRLSDQISAYERVEDLRKQIRFDNAQHAGHRILLDRIERDLAALDRRIAEVQRHIDQLQRRTRPLTWLRFRSLRELLQRRDELREEAEVRRAALTGPQQRLAAIDQHRQAVRAELERAEADLADPDLDLHTFRRQLADCEGELAEVRGQRRALLDDLTGRCRVHAATTVKAYSSRLPEADVVVVDEAGMVDLAEAFYVAGLARKRVVFAGDFRQLPAIVNGHTDARTAEDERNLVRTWLARDVFTAAGLVDANGLVVPDSRLASLAVQYRMHEDICALVNTVAYPDAPLRTGRRGPPSARSPSSPLAAPLVLVDTSEAGAHSGRPTYNLVHAVAIQELVRRVRAEGALLGAQAAELRRVLAVIAPYREQVAQLALGLTELLGAPAAGLVDTVHRFQGSQRPVVIVDTTEACAEKLGPFYGETGLRSRTTRLLNVALSRAADHLVVVANVAHLRANLPPGSEVATLLDHLEDHAHRIPLERLVPLRTAGDLADLAPEELARPAFFPARECLAAIGWDVERAERVIEIYCPFLNQTSVRHWIGRLRGPISRGVTVTVYTREPARPVERRLYEELAAAGCHMRPRRTLHEKVVIVDDVLWHGSLNLLAYWRSTDLMMRLASSMLCDQVRRVVHTARPGAGPAERPRRPQGPPPPAPTWSGERCPRCGVGKLVIRRRRDNGHAFWACTEWRGNGATSCTYTRSLDTPRDARSD</sequence>
<evidence type="ECO:0000256" key="2">
    <source>
        <dbReference type="ARBA" id="ARBA00022741"/>
    </source>
</evidence>
<dbReference type="InterPro" id="IPR047187">
    <property type="entry name" value="SF1_C_Upf1"/>
</dbReference>